<protein>
    <submittedName>
        <fullName evidence="3">Endonuclease domain-containing protein</fullName>
    </submittedName>
</protein>
<dbReference type="EMBL" id="JBHUJD010000004">
    <property type="protein sequence ID" value="MFD2309582.1"/>
    <property type="molecule type" value="Genomic_DNA"/>
</dbReference>
<dbReference type="InterPro" id="IPR047216">
    <property type="entry name" value="Endonuclease_DUF559_bact"/>
</dbReference>
<dbReference type="SUPFAM" id="SSF52980">
    <property type="entry name" value="Restriction endonuclease-like"/>
    <property type="match status" value="1"/>
</dbReference>
<feature type="region of interest" description="Disordered" evidence="1">
    <location>
        <begin position="137"/>
        <end position="163"/>
    </location>
</feature>
<dbReference type="PANTHER" id="PTHR38590">
    <property type="entry name" value="BLL0828 PROTEIN"/>
    <property type="match status" value="1"/>
</dbReference>
<evidence type="ECO:0000313" key="4">
    <source>
        <dbReference type="Proteomes" id="UP001597425"/>
    </source>
</evidence>
<proteinExistence type="predicted"/>
<dbReference type="Pfam" id="PF04480">
    <property type="entry name" value="DUF559"/>
    <property type="match status" value="1"/>
</dbReference>
<dbReference type="Proteomes" id="UP001597425">
    <property type="component" value="Unassembled WGS sequence"/>
</dbReference>
<name>A0ABW5E8D4_9GAMM</name>
<gene>
    <name evidence="3" type="ORF">ACFSKX_04050</name>
</gene>
<feature type="domain" description="DUF559" evidence="2">
    <location>
        <begin position="29"/>
        <end position="131"/>
    </location>
</feature>
<dbReference type="Gene3D" id="3.40.960.10">
    <property type="entry name" value="VSR Endonuclease"/>
    <property type="match status" value="1"/>
</dbReference>
<dbReference type="CDD" id="cd01038">
    <property type="entry name" value="Endonuclease_DUF559"/>
    <property type="match status" value="1"/>
</dbReference>
<reference evidence="4" key="1">
    <citation type="journal article" date="2019" name="Int. J. Syst. Evol. Microbiol.">
        <title>The Global Catalogue of Microorganisms (GCM) 10K type strain sequencing project: providing services to taxonomists for standard genome sequencing and annotation.</title>
        <authorList>
            <consortium name="The Broad Institute Genomics Platform"/>
            <consortium name="The Broad Institute Genome Sequencing Center for Infectious Disease"/>
            <person name="Wu L."/>
            <person name="Ma J."/>
        </authorList>
    </citation>
    <scope>NUCLEOTIDE SEQUENCE [LARGE SCALE GENOMIC DNA]</scope>
    <source>
        <strain evidence="4">KCTC 12848</strain>
    </source>
</reference>
<evidence type="ECO:0000256" key="1">
    <source>
        <dbReference type="SAM" id="MobiDB-lite"/>
    </source>
</evidence>
<keyword evidence="3" id="KW-0378">Hydrolase</keyword>
<evidence type="ECO:0000259" key="2">
    <source>
        <dbReference type="Pfam" id="PF04480"/>
    </source>
</evidence>
<feature type="region of interest" description="Disordered" evidence="1">
    <location>
        <begin position="1"/>
        <end position="36"/>
    </location>
</feature>
<keyword evidence="3" id="KW-0540">Nuclease</keyword>
<accession>A0ABW5E8D4</accession>
<dbReference type="RefSeq" id="WP_265720283.1">
    <property type="nucleotide sequence ID" value="NZ_JAPIVK010000002.1"/>
</dbReference>
<dbReference type="PANTHER" id="PTHR38590:SF1">
    <property type="entry name" value="BLL0828 PROTEIN"/>
    <property type="match status" value="1"/>
</dbReference>
<dbReference type="GO" id="GO:0004519">
    <property type="term" value="F:endonuclease activity"/>
    <property type="evidence" value="ECO:0007669"/>
    <property type="project" value="UniProtKB-KW"/>
</dbReference>
<evidence type="ECO:0000313" key="3">
    <source>
        <dbReference type="EMBL" id="MFD2309582.1"/>
    </source>
</evidence>
<dbReference type="InterPro" id="IPR011335">
    <property type="entry name" value="Restrct_endonuc-II-like"/>
</dbReference>
<keyword evidence="3" id="KW-0255">Endonuclease</keyword>
<dbReference type="InterPro" id="IPR007569">
    <property type="entry name" value="DUF559"/>
</dbReference>
<feature type="compositionally biased region" description="Low complexity" evidence="1">
    <location>
        <begin position="148"/>
        <end position="161"/>
    </location>
</feature>
<sequence>MNPNRPTSGKRKLPSPPGRGAGGEGSLQLARARDLRTNSTEAEKRLWYYLRARRFMGLKFRRQQPIGSYIVDFLCLDLKLIIELDGGRHSEQGAYDRRRDTWLQNQGFRVLRFWNNQVLSETPAVLEAIRHEALALSPDPTDSRHPWRSPASRAPSASKSAILPICPGGRGELSYQVEE</sequence>
<keyword evidence="4" id="KW-1185">Reference proteome</keyword>
<comment type="caution">
    <text evidence="3">The sequence shown here is derived from an EMBL/GenBank/DDBJ whole genome shotgun (WGS) entry which is preliminary data.</text>
</comment>
<organism evidence="3 4">
    <name type="scientific">Microbulbifer halophilus</name>
    <dbReference type="NCBI Taxonomy" id="453963"/>
    <lineage>
        <taxon>Bacteria</taxon>
        <taxon>Pseudomonadati</taxon>
        <taxon>Pseudomonadota</taxon>
        <taxon>Gammaproteobacteria</taxon>
        <taxon>Cellvibrionales</taxon>
        <taxon>Microbulbiferaceae</taxon>
        <taxon>Microbulbifer</taxon>
    </lineage>
</organism>